<dbReference type="PANTHER" id="PTHR34351">
    <property type="entry name" value="SLR1927 PROTEIN-RELATED"/>
    <property type="match status" value="1"/>
</dbReference>
<evidence type="ECO:0000313" key="2">
    <source>
        <dbReference type="EMBL" id="SDY93132.1"/>
    </source>
</evidence>
<gene>
    <name evidence="2" type="ORF">SAMN05421736_104232</name>
</gene>
<dbReference type="EMBL" id="FNPI01000004">
    <property type="protein sequence ID" value="SDY93132.1"/>
    <property type="molecule type" value="Genomic_DNA"/>
</dbReference>
<sequence length="380" mass="43112">MGIHWLFVTTAVVVFVQSYLYKKRGLKHIHYTRFFSEQAVFEGGCIDMVEVISNRKLLPVPWLRLESRINANLQFGSQANLTIVDDQFHRSLFSLMSFQKITRRHKVYCAKRGHYYMKTVSFTNGDLLGIDHSSKTHEVFASVIVYPKLIPTSDIPYPSTSWQGDVAVRRWIVDDPFVFAGVRDYAAGDSMRSINWKATARTGELMISKKDYTADPKLMIYLNFDETEDIWLPIKNEALIEKGISLAASMAQQAISQGIPTGFGCNSYIVEPFEKQLPIKSSVRIDPGSGKNQLQYILETLAKVKIDRSMNFNQFLSEDLEEKTTGKDIVIITALVSDKMNERCRVLTANGNSVSFVPLEMTGAEQEGGEDDRKYEKSHC</sequence>
<dbReference type="AlphaFoldDB" id="A0A1H3NW67"/>
<dbReference type="Pfam" id="PF01882">
    <property type="entry name" value="DUF58"/>
    <property type="match status" value="1"/>
</dbReference>
<dbReference type="OrthoDB" id="9789943at2"/>
<keyword evidence="3" id="KW-1185">Reference proteome</keyword>
<name>A0A1H3NW67_9BACI</name>
<protein>
    <submittedName>
        <fullName evidence="2">Uncharacterized conserved protein, DUF58 family, contains vWF domain</fullName>
    </submittedName>
</protein>
<dbReference type="STRING" id="1503961.SAMN05421736_104232"/>
<feature type="domain" description="DUF58" evidence="1">
    <location>
        <begin position="182"/>
        <end position="323"/>
    </location>
</feature>
<dbReference type="Proteomes" id="UP000198935">
    <property type="component" value="Unassembled WGS sequence"/>
</dbReference>
<reference evidence="3" key="1">
    <citation type="submission" date="2016-10" db="EMBL/GenBank/DDBJ databases">
        <authorList>
            <person name="Varghese N."/>
            <person name="Submissions S."/>
        </authorList>
    </citation>
    <scope>NUCLEOTIDE SEQUENCE [LARGE SCALE GENOMIC DNA]</scope>
    <source>
        <strain evidence="3">SP</strain>
    </source>
</reference>
<dbReference type="PANTHER" id="PTHR34351:SF2">
    <property type="entry name" value="DUF58 DOMAIN-CONTAINING PROTEIN"/>
    <property type="match status" value="1"/>
</dbReference>
<evidence type="ECO:0000259" key="1">
    <source>
        <dbReference type="Pfam" id="PF01882"/>
    </source>
</evidence>
<dbReference type="InterPro" id="IPR002881">
    <property type="entry name" value="DUF58"/>
</dbReference>
<accession>A0A1H3NW67</accession>
<evidence type="ECO:0000313" key="3">
    <source>
        <dbReference type="Proteomes" id="UP000198935"/>
    </source>
</evidence>
<proteinExistence type="predicted"/>
<organism evidence="2 3">
    <name type="scientific">Evansella caseinilytica</name>
    <dbReference type="NCBI Taxonomy" id="1503961"/>
    <lineage>
        <taxon>Bacteria</taxon>
        <taxon>Bacillati</taxon>
        <taxon>Bacillota</taxon>
        <taxon>Bacilli</taxon>
        <taxon>Bacillales</taxon>
        <taxon>Bacillaceae</taxon>
        <taxon>Evansella</taxon>
    </lineage>
</organism>